<evidence type="ECO:0000313" key="2">
    <source>
        <dbReference type="Proteomes" id="UP000324701"/>
    </source>
</evidence>
<evidence type="ECO:0000313" key="1">
    <source>
        <dbReference type="EMBL" id="KAA1249864.1"/>
    </source>
</evidence>
<keyword evidence="2" id="KW-1185">Reference proteome</keyword>
<dbReference type="EMBL" id="VTZN01000069">
    <property type="protein sequence ID" value="KAA1249864.1"/>
    <property type="molecule type" value="Genomic_DNA"/>
</dbReference>
<organism evidence="1 2">
    <name type="scientific">Mycobacterium simiae</name>
    <name type="common">Mycobacterium habana</name>
    <dbReference type="NCBI Taxonomy" id="1784"/>
    <lineage>
        <taxon>Bacteria</taxon>
        <taxon>Bacillati</taxon>
        <taxon>Actinomycetota</taxon>
        <taxon>Actinomycetes</taxon>
        <taxon>Mycobacteriales</taxon>
        <taxon>Mycobacteriaceae</taxon>
        <taxon>Mycobacterium</taxon>
        <taxon>Mycobacterium simiae complex</taxon>
    </lineage>
</organism>
<name>A0A5B1BRK5_MYCSI</name>
<dbReference type="Proteomes" id="UP000324701">
    <property type="component" value="Unassembled WGS sequence"/>
</dbReference>
<dbReference type="OrthoDB" id="8593545at2"/>
<proteinExistence type="predicted"/>
<sequence>MATKLPRLSVTPPSEEVLSWIEEVAALTYQAPAAATGALLAAMHDLGRSELRRIQLTEHEADCLADVLNGSVIALGPILGPIVYAEVSDAFHLAGDGISSYGAKHDIDQDALLAKLRGIGPSADLALRLAFARWWNMPDRKRDYRAVGLNIKSQQSITEID</sequence>
<gene>
    <name evidence="1" type="ORF">F0Q45_12730</name>
</gene>
<reference evidence="1 2" key="1">
    <citation type="submission" date="2019-09" db="EMBL/GenBank/DDBJ databases">
        <title>Report of infection by Mycobacterium simiae a patient suffering from pulmonary tuberculosis.</title>
        <authorList>
            <person name="Mohanty P.S."/>
            <person name="Bansal A.K."/>
            <person name="Singh H."/>
            <person name="Sharma S."/>
            <person name="Patil S.A."/>
            <person name="Upadhaya P."/>
            <person name="Singh P.K."/>
            <person name="Kumar D."/>
            <person name="Kumar S."/>
            <person name="Singh R.K."/>
            <person name="Chaudhary B."/>
        </authorList>
    </citation>
    <scope>NUCLEOTIDE SEQUENCE [LARGE SCALE GENOMIC DNA]</scope>
    <source>
        <strain evidence="1 2">JAL-560-SIM</strain>
    </source>
</reference>
<protein>
    <submittedName>
        <fullName evidence="1">Uncharacterized protein</fullName>
    </submittedName>
</protein>
<comment type="caution">
    <text evidence="1">The sequence shown here is derived from an EMBL/GenBank/DDBJ whole genome shotgun (WGS) entry which is preliminary data.</text>
</comment>
<accession>A0A5B1BRK5</accession>
<dbReference type="AlphaFoldDB" id="A0A5B1BRK5"/>
<dbReference type="RefSeq" id="WP_149654295.1">
    <property type="nucleotide sequence ID" value="NZ_VTZN01000069.1"/>
</dbReference>